<dbReference type="Pfam" id="PF01593">
    <property type="entry name" value="Amino_oxidase"/>
    <property type="match status" value="1"/>
</dbReference>
<protein>
    <submittedName>
        <fullName evidence="2">Zeta-carotene desaturase</fullName>
    </submittedName>
</protein>
<evidence type="ECO:0000259" key="1">
    <source>
        <dbReference type="Pfam" id="PF01593"/>
    </source>
</evidence>
<dbReference type="SUPFAM" id="SSF51905">
    <property type="entry name" value="FAD/NAD(P)-binding domain"/>
    <property type="match status" value="1"/>
</dbReference>
<dbReference type="EMBL" id="CP022987">
    <property type="protein sequence ID" value="QAA93755.1"/>
    <property type="molecule type" value="Genomic_DNA"/>
</dbReference>
<dbReference type="PANTHER" id="PTHR42923">
    <property type="entry name" value="PROTOPORPHYRINOGEN OXIDASE"/>
    <property type="match status" value="1"/>
</dbReference>
<proteinExistence type="predicted"/>
<dbReference type="RefSeq" id="WP_128354801.1">
    <property type="nucleotide sequence ID" value="NZ_CP022987.1"/>
</dbReference>
<dbReference type="OrthoDB" id="7849608at2"/>
<dbReference type="KEGG" id="pus:CKA81_07845"/>
<name>A0A410GBT7_9BURK</name>
<keyword evidence="3" id="KW-1185">Reference proteome</keyword>
<dbReference type="Proteomes" id="UP000283474">
    <property type="component" value="Chromosome"/>
</dbReference>
<dbReference type="Gene3D" id="3.50.50.60">
    <property type="entry name" value="FAD/NAD(P)-binding domain"/>
    <property type="match status" value="1"/>
</dbReference>
<dbReference type="InterPro" id="IPR017830">
    <property type="entry name" value="SQase_HpnE"/>
</dbReference>
<dbReference type="NCBIfam" id="TIGR03467">
    <property type="entry name" value="HpnE"/>
    <property type="match status" value="1"/>
</dbReference>
<sequence length="450" mass="49480">MNVAVVGAGWAGLAAALRLRELGHSVVVHEAARTLGGRARRVHARALDCWTDNGQHLLLGAYTQTLQVMRMLRLDPQALFYRMPLRLESADGQFSIKAANLPAPWHLLAGIATARGLRLSEKLALIAITNKLQKAQWETPPEQTVSQWLEQGRQSPHAIRTFWHPLCIAALNTPLEAASAQLFAHVLRDSLGGNKQASDLLIPRVDLTRLWPDALEHALHGDPLGRSSVLKGHTVRQLRTAARYVQVQDRHFDAVIVAGNAPSSHRLLAQLPASPLSTAYLESLAAFSFLPIATISLRLAQPWALPTPMLLLRDDPARRQFGQWLFDSSALGRPLRHEAPHGDTLVHIVVSDARAMQEHEAADVIAGLVTQLREQTRRYAPLPEVVAHNIIVEKRATFAAVPGLARPQNRTPWPRVWVAGDWTNTEYPAVLEGAVRSGLQAATELHAALD</sequence>
<dbReference type="PANTHER" id="PTHR42923:SF47">
    <property type="entry name" value="BLR3003 PROTEIN"/>
    <property type="match status" value="1"/>
</dbReference>
<gene>
    <name evidence="2" type="ORF">CKA81_07845</name>
</gene>
<dbReference type="InterPro" id="IPR036188">
    <property type="entry name" value="FAD/NAD-bd_sf"/>
</dbReference>
<reference evidence="2 3" key="1">
    <citation type="submission" date="2017-08" db="EMBL/GenBank/DDBJ databases">
        <authorList>
            <person name="Park S.-J."/>
            <person name="Kim H."/>
        </authorList>
    </citation>
    <scope>NUCLEOTIDE SEQUENCE [LARGE SCALE GENOMIC DNA]</scope>
    <source>
        <strain evidence="3">ye3</strain>
    </source>
</reference>
<dbReference type="InterPro" id="IPR002937">
    <property type="entry name" value="Amino_oxidase"/>
</dbReference>
<feature type="domain" description="Amine oxidase" evidence="1">
    <location>
        <begin position="11"/>
        <end position="445"/>
    </location>
</feature>
<dbReference type="GO" id="GO:0016491">
    <property type="term" value="F:oxidoreductase activity"/>
    <property type="evidence" value="ECO:0007669"/>
    <property type="project" value="InterPro"/>
</dbReference>
<dbReference type="AlphaFoldDB" id="A0A410GBT7"/>
<evidence type="ECO:0000313" key="3">
    <source>
        <dbReference type="Proteomes" id="UP000283474"/>
    </source>
</evidence>
<organism evidence="2 3">
    <name type="scientific">Pollutimonas thiosulfatoxidans</name>
    <dbReference type="NCBI Taxonomy" id="2028345"/>
    <lineage>
        <taxon>Bacteria</taxon>
        <taxon>Pseudomonadati</taxon>
        <taxon>Pseudomonadota</taxon>
        <taxon>Betaproteobacteria</taxon>
        <taxon>Burkholderiales</taxon>
        <taxon>Alcaligenaceae</taxon>
        <taxon>Pollutimonas</taxon>
    </lineage>
</organism>
<accession>A0A410GBT7</accession>
<dbReference type="InterPro" id="IPR050464">
    <property type="entry name" value="Zeta_carotene_desat/Oxidored"/>
</dbReference>
<evidence type="ECO:0000313" key="2">
    <source>
        <dbReference type="EMBL" id="QAA93755.1"/>
    </source>
</evidence>